<gene>
    <name evidence="1" type="ORF">SAMN04488116_0677</name>
</gene>
<evidence type="ECO:0000313" key="2">
    <source>
        <dbReference type="Proteomes" id="UP000184532"/>
    </source>
</evidence>
<keyword evidence="2" id="KW-1185">Reference proteome</keyword>
<reference evidence="2" key="1">
    <citation type="submission" date="2016-11" db="EMBL/GenBank/DDBJ databases">
        <authorList>
            <person name="Varghese N."/>
            <person name="Submissions S."/>
        </authorList>
    </citation>
    <scope>NUCLEOTIDE SEQUENCE [LARGE SCALE GENOMIC DNA]</scope>
    <source>
        <strain evidence="2">DSM 22638</strain>
    </source>
</reference>
<dbReference type="InterPro" id="IPR005501">
    <property type="entry name" value="LamB/YcsF/PxpA-like"/>
</dbReference>
<protein>
    <submittedName>
        <fullName evidence="1">UPF0271 protein</fullName>
    </submittedName>
</protein>
<dbReference type="EMBL" id="FQWL01000001">
    <property type="protein sequence ID" value="SHG27141.1"/>
    <property type="molecule type" value="Genomic_DNA"/>
</dbReference>
<dbReference type="GO" id="GO:0005975">
    <property type="term" value="P:carbohydrate metabolic process"/>
    <property type="evidence" value="ECO:0007669"/>
    <property type="project" value="InterPro"/>
</dbReference>
<dbReference type="RefSeq" id="WP_073176469.1">
    <property type="nucleotide sequence ID" value="NZ_FQWL01000001.1"/>
</dbReference>
<dbReference type="Pfam" id="PF03746">
    <property type="entry name" value="LamB_YcsF"/>
    <property type="match status" value="1"/>
</dbReference>
<dbReference type="InterPro" id="IPR011330">
    <property type="entry name" value="Glyco_hydro/deAcase_b/a-brl"/>
</dbReference>
<dbReference type="OrthoDB" id="9773478at2"/>
<evidence type="ECO:0000313" key="1">
    <source>
        <dbReference type="EMBL" id="SHG27141.1"/>
    </source>
</evidence>
<dbReference type="STRING" id="570519.SAMN04488116_0677"/>
<dbReference type="PANTHER" id="PTHR30292">
    <property type="entry name" value="UNCHARACTERIZED PROTEIN YBGL-RELATED"/>
    <property type="match status" value="1"/>
</dbReference>
<dbReference type="AlphaFoldDB" id="A0A1M5IFT0"/>
<dbReference type="Proteomes" id="UP000184532">
    <property type="component" value="Unassembled WGS sequence"/>
</dbReference>
<organism evidence="1 2">
    <name type="scientific">Flagellimonas flava</name>
    <dbReference type="NCBI Taxonomy" id="570519"/>
    <lineage>
        <taxon>Bacteria</taxon>
        <taxon>Pseudomonadati</taxon>
        <taxon>Bacteroidota</taxon>
        <taxon>Flavobacteriia</taxon>
        <taxon>Flavobacteriales</taxon>
        <taxon>Flavobacteriaceae</taxon>
        <taxon>Flagellimonas</taxon>
    </lineage>
</organism>
<proteinExistence type="predicted"/>
<name>A0A1M5IFT0_9FLAO</name>
<dbReference type="NCBIfam" id="NF003816">
    <property type="entry name" value="PRK05406.1-5"/>
    <property type="match status" value="1"/>
</dbReference>
<dbReference type="SUPFAM" id="SSF88713">
    <property type="entry name" value="Glycoside hydrolase/deacetylase"/>
    <property type="match status" value="1"/>
</dbReference>
<dbReference type="NCBIfam" id="NF003814">
    <property type="entry name" value="PRK05406.1-3"/>
    <property type="match status" value="1"/>
</dbReference>
<dbReference type="Gene3D" id="3.20.20.370">
    <property type="entry name" value="Glycoside hydrolase/deacetylase"/>
    <property type="match status" value="1"/>
</dbReference>
<dbReference type="CDD" id="cd10801">
    <property type="entry name" value="LamB_YcsF_like_1"/>
    <property type="match status" value="1"/>
</dbReference>
<dbReference type="PANTHER" id="PTHR30292:SF0">
    <property type="entry name" value="5-OXOPROLINASE SUBUNIT A"/>
    <property type="match status" value="1"/>
</dbReference>
<accession>A0A1M5IFT0</accession>
<sequence>MEHWIIDINCDVGEGVGNEAELFPHISSCNVACGGHAGDLEIMSEVVRLAKKHEVKVGAHPSYPDKANFGREVMTISNLDLKQSILQQLKDFQDILDREGMVMNHIKAHGALYNETAKNIGLAQLYLNTAKEFGLSVPLYVPFGSVVAKMALEKGLTIKYEAFGDRNYNPDLSLVSRKSANALIEDPEIVLTHVLPIVKNDTVFTVDGKKVKLQAETLCIHGDTPSALQILTYLSQELPKHKVLVQK</sequence>